<dbReference type="EMBL" id="CM055107">
    <property type="protein sequence ID" value="KAJ7527670.1"/>
    <property type="molecule type" value="Genomic_DNA"/>
</dbReference>
<evidence type="ECO:0000313" key="1">
    <source>
        <dbReference type="EMBL" id="KAJ7527670.1"/>
    </source>
</evidence>
<name>A0ACC2BD63_DIPCM</name>
<comment type="caution">
    <text evidence="1">The sequence shown here is derived from an EMBL/GenBank/DDBJ whole genome shotgun (WGS) entry which is preliminary data.</text>
</comment>
<protein>
    <submittedName>
        <fullName evidence="1">Uncharacterized protein</fullName>
    </submittedName>
</protein>
<proteinExistence type="predicted"/>
<accession>A0ACC2BD63</accession>
<organism evidence="1 2">
    <name type="scientific">Diphasiastrum complanatum</name>
    <name type="common">Issler's clubmoss</name>
    <name type="synonym">Lycopodium complanatum</name>
    <dbReference type="NCBI Taxonomy" id="34168"/>
    <lineage>
        <taxon>Eukaryota</taxon>
        <taxon>Viridiplantae</taxon>
        <taxon>Streptophyta</taxon>
        <taxon>Embryophyta</taxon>
        <taxon>Tracheophyta</taxon>
        <taxon>Lycopodiopsida</taxon>
        <taxon>Lycopodiales</taxon>
        <taxon>Lycopodiaceae</taxon>
        <taxon>Lycopodioideae</taxon>
        <taxon>Diphasiastrum</taxon>
    </lineage>
</organism>
<evidence type="ECO:0000313" key="2">
    <source>
        <dbReference type="Proteomes" id="UP001162992"/>
    </source>
</evidence>
<sequence>MGRAPCCSKVGLNKGPWTAEEDMLLMKYIEQHGEGNWRALPKAAGLLRCGKSCRLRWINYLRPDLKRGNISEDEEDLIILLHALLGNRWSLIAGRIPGRTDNEIKNYWNTHLSKKLTSMRTNPATHKRLYCSRNTLHSRKQNALLAEKTEIIQKQKLMESHLVSIDSSDLESNNTQNTQPSSLIKGPPHIISAESLMWPSEQPLQDLKLPNIYRFCGDVTPRSLQSSATTISSSFMLESDSDSASLDQTAFSGNLSWPLPDNDLTSFEIEPSSGFSSQKSISNSLTFDSAYNPSSDMLHKAYVPSSELVLHKSKHMDHTVYHLFGKEGLVQDDFSDSANDTTETARPDTSTETSNAHTLPDLGFLDELEVDALWDCLTIDPLTNNSSNSDTIEGNDSNVDTVEASGSYWEEFFMETDPGCIWMSDKSHVQPW</sequence>
<reference evidence="2" key="1">
    <citation type="journal article" date="2024" name="Proc. Natl. Acad. Sci. U.S.A.">
        <title>Extraordinary preservation of gene collinearity over three hundred million years revealed in homosporous lycophytes.</title>
        <authorList>
            <person name="Li C."/>
            <person name="Wickell D."/>
            <person name="Kuo L.Y."/>
            <person name="Chen X."/>
            <person name="Nie B."/>
            <person name="Liao X."/>
            <person name="Peng D."/>
            <person name="Ji J."/>
            <person name="Jenkins J."/>
            <person name="Williams M."/>
            <person name="Shu S."/>
            <person name="Plott C."/>
            <person name="Barry K."/>
            <person name="Rajasekar S."/>
            <person name="Grimwood J."/>
            <person name="Han X."/>
            <person name="Sun S."/>
            <person name="Hou Z."/>
            <person name="He W."/>
            <person name="Dai G."/>
            <person name="Sun C."/>
            <person name="Schmutz J."/>
            <person name="Leebens-Mack J.H."/>
            <person name="Li F.W."/>
            <person name="Wang L."/>
        </authorList>
    </citation>
    <scope>NUCLEOTIDE SEQUENCE [LARGE SCALE GENOMIC DNA]</scope>
    <source>
        <strain evidence="2">cv. PW_Plant_1</strain>
    </source>
</reference>
<dbReference type="Proteomes" id="UP001162992">
    <property type="component" value="Chromosome 16"/>
</dbReference>
<gene>
    <name evidence="1" type="ORF">O6H91_16G065500</name>
</gene>
<keyword evidence="2" id="KW-1185">Reference proteome</keyword>